<keyword evidence="2" id="KW-1185">Reference proteome</keyword>
<organism evidence="1 2">
    <name type="scientific">Singulisphaera acidiphila (strain ATCC BAA-1392 / DSM 18658 / VKM B-2454 / MOB10)</name>
    <dbReference type="NCBI Taxonomy" id="886293"/>
    <lineage>
        <taxon>Bacteria</taxon>
        <taxon>Pseudomonadati</taxon>
        <taxon>Planctomycetota</taxon>
        <taxon>Planctomycetia</taxon>
        <taxon>Isosphaerales</taxon>
        <taxon>Isosphaeraceae</taxon>
        <taxon>Singulisphaera</taxon>
    </lineage>
</organism>
<accession>L0D914</accession>
<sequence>MSLDDARTVYPILVQIAQDLAQAARDRRTAVWISYDDFCQRCKEVGVKETPRTIATKLLKPLQAVCLENSLPDLSALVIQKPKARSDFGNLLRPSDGWWEVYVTRGEATVGDVPFWFKQYQAARDYPEWPESPFF</sequence>
<dbReference type="OrthoDB" id="270690at2"/>
<dbReference type="AlphaFoldDB" id="L0D914"/>
<dbReference type="RefSeq" id="WP_015245034.1">
    <property type="nucleotide sequence ID" value="NC_019892.1"/>
</dbReference>
<name>L0D914_SINAD</name>
<evidence type="ECO:0000313" key="2">
    <source>
        <dbReference type="Proteomes" id="UP000010798"/>
    </source>
</evidence>
<evidence type="ECO:0000313" key="1">
    <source>
        <dbReference type="EMBL" id="AGA25864.1"/>
    </source>
</evidence>
<reference evidence="1 2" key="1">
    <citation type="submission" date="2012-02" db="EMBL/GenBank/DDBJ databases">
        <title>Complete sequence of chromosome of Singulisphaera acidiphila DSM 18658.</title>
        <authorList>
            <consortium name="US DOE Joint Genome Institute (JGI-PGF)"/>
            <person name="Lucas S."/>
            <person name="Copeland A."/>
            <person name="Lapidus A."/>
            <person name="Glavina del Rio T."/>
            <person name="Dalin E."/>
            <person name="Tice H."/>
            <person name="Bruce D."/>
            <person name="Goodwin L."/>
            <person name="Pitluck S."/>
            <person name="Peters L."/>
            <person name="Ovchinnikova G."/>
            <person name="Chertkov O."/>
            <person name="Kyrpides N."/>
            <person name="Mavromatis K."/>
            <person name="Ivanova N."/>
            <person name="Brettin T."/>
            <person name="Detter J.C."/>
            <person name="Han C."/>
            <person name="Larimer F."/>
            <person name="Land M."/>
            <person name="Hauser L."/>
            <person name="Markowitz V."/>
            <person name="Cheng J.-F."/>
            <person name="Hugenholtz P."/>
            <person name="Woyke T."/>
            <person name="Wu D."/>
            <person name="Tindall B."/>
            <person name="Pomrenke H."/>
            <person name="Brambilla E."/>
            <person name="Klenk H.-P."/>
            <person name="Eisen J.A."/>
        </authorList>
    </citation>
    <scope>NUCLEOTIDE SEQUENCE [LARGE SCALE GENOMIC DNA]</scope>
    <source>
        <strain evidence="2">ATCC BAA-1392 / DSM 18658 / VKM B-2454 / MOB10</strain>
    </source>
</reference>
<dbReference type="KEGG" id="saci:Sinac_1484"/>
<proteinExistence type="predicted"/>
<dbReference type="HOGENOM" id="CLU_1884394_0_0_0"/>
<dbReference type="EMBL" id="CP003364">
    <property type="protein sequence ID" value="AGA25864.1"/>
    <property type="molecule type" value="Genomic_DNA"/>
</dbReference>
<dbReference type="Proteomes" id="UP000010798">
    <property type="component" value="Chromosome"/>
</dbReference>
<gene>
    <name evidence="1" type="ordered locus">Sinac_1484</name>
</gene>
<protein>
    <submittedName>
        <fullName evidence="1">Uncharacterized protein</fullName>
    </submittedName>
</protein>